<dbReference type="Proteomes" id="UP001262410">
    <property type="component" value="Unassembled WGS sequence"/>
</dbReference>
<comment type="caution">
    <text evidence="1">The sequence shown here is derived from an EMBL/GenBank/DDBJ whole genome shotgun (WGS) entry which is preliminary data.</text>
</comment>
<dbReference type="EMBL" id="JAVDPW010000009">
    <property type="protein sequence ID" value="MDR6292338.1"/>
    <property type="molecule type" value="Genomic_DNA"/>
</dbReference>
<evidence type="ECO:0000313" key="1">
    <source>
        <dbReference type="EMBL" id="MDR6292338.1"/>
    </source>
</evidence>
<reference evidence="1 2" key="1">
    <citation type="submission" date="2023-07" db="EMBL/GenBank/DDBJ databases">
        <title>Sorghum-associated microbial communities from plants grown in Nebraska, USA.</title>
        <authorList>
            <person name="Schachtman D."/>
        </authorList>
    </citation>
    <scope>NUCLEOTIDE SEQUENCE [LARGE SCALE GENOMIC DNA]</scope>
    <source>
        <strain evidence="1 2">584</strain>
    </source>
</reference>
<sequence length="166" mass="18307">MIPHVTIDPRAPIYAREQRPRLQERIRDSGSNHLIPILQAVDGADTLFMVISQCPPPAVALRFAVPADRSAIVMIGDDYDEALGPKAFHKPSVRDAIRAAVDVVIVSSRAEPPVYCLAAFAAVQFQRPVIIIETRLECEQPWTDCVRSVDVSKHITLCTVRPMGNA</sequence>
<name>A0ABU1JUQ1_9PROT</name>
<keyword evidence="2" id="KW-1185">Reference proteome</keyword>
<proteinExistence type="predicted"/>
<organism evidence="1 2">
    <name type="scientific">Inquilinus ginsengisoli</name>
    <dbReference type="NCBI Taxonomy" id="363840"/>
    <lineage>
        <taxon>Bacteria</taxon>
        <taxon>Pseudomonadati</taxon>
        <taxon>Pseudomonadota</taxon>
        <taxon>Alphaproteobacteria</taxon>
        <taxon>Rhodospirillales</taxon>
        <taxon>Rhodospirillaceae</taxon>
        <taxon>Inquilinus</taxon>
    </lineage>
</organism>
<evidence type="ECO:0000313" key="2">
    <source>
        <dbReference type="Proteomes" id="UP001262410"/>
    </source>
</evidence>
<accession>A0ABU1JUQ1</accession>
<dbReference type="RefSeq" id="WP_309798351.1">
    <property type="nucleotide sequence ID" value="NZ_JAVDPW010000009.1"/>
</dbReference>
<protein>
    <submittedName>
        <fullName evidence="1">Uncharacterized protein</fullName>
    </submittedName>
</protein>
<gene>
    <name evidence="1" type="ORF">E9232_004878</name>
</gene>